<reference evidence="1" key="1">
    <citation type="submission" date="2023-06" db="EMBL/GenBank/DDBJ databases">
        <authorList>
            <person name="Noh H."/>
        </authorList>
    </citation>
    <scope>NUCLEOTIDE SEQUENCE</scope>
    <source>
        <strain evidence="1">DUCC20226</strain>
    </source>
</reference>
<proteinExistence type="predicted"/>
<evidence type="ECO:0000313" key="1">
    <source>
        <dbReference type="EMBL" id="KAK2599877.1"/>
    </source>
</evidence>
<comment type="caution">
    <text evidence="1">The sequence shown here is derived from an EMBL/GenBank/DDBJ whole genome shotgun (WGS) entry which is preliminary data.</text>
</comment>
<name>A0AAD9S740_PHOAM</name>
<accession>A0AAD9S740</accession>
<dbReference type="AlphaFoldDB" id="A0AAD9S740"/>
<keyword evidence="2" id="KW-1185">Reference proteome</keyword>
<dbReference type="EMBL" id="JAUJFL010000007">
    <property type="protein sequence ID" value="KAK2599877.1"/>
    <property type="molecule type" value="Genomic_DNA"/>
</dbReference>
<organism evidence="1 2">
    <name type="scientific">Phomopsis amygdali</name>
    <name type="common">Fusicoccum amygdali</name>
    <dbReference type="NCBI Taxonomy" id="1214568"/>
    <lineage>
        <taxon>Eukaryota</taxon>
        <taxon>Fungi</taxon>
        <taxon>Dikarya</taxon>
        <taxon>Ascomycota</taxon>
        <taxon>Pezizomycotina</taxon>
        <taxon>Sordariomycetes</taxon>
        <taxon>Sordariomycetidae</taxon>
        <taxon>Diaporthales</taxon>
        <taxon>Diaporthaceae</taxon>
        <taxon>Diaporthe</taxon>
    </lineage>
</organism>
<gene>
    <name evidence="1" type="ORF">N8I77_011597</name>
</gene>
<sequence>MGQYWKLVNIDRQEELLNNGGGRKLVEILGGGSLEQLVELIRNPKWIPFRSSISHLHASKSNSTGSSLLGLPQEVIDMIVSNLSSGSPESAIHLSLTCVYFFRLLGPVIQSILAEDTAPWAGDRLIFVGDYADGLNIEGFCTSEEIHQFEENEEEYNNNPLYYLAKDRVMCTMDECVKDEIDPDDDLRQAGTLEQRVRERLKRDDLQLFHRLAAIAKRTHLSANHYKNPPVLRILTAKKYVRDDAIAQSDYAYSLGEVVAVLAQWTGDASGTMDLNRVGEWAGQRFDIATIADVSEEWTDISHVAVENLRKGLTDWEKKDGKRA</sequence>
<dbReference type="Proteomes" id="UP001265746">
    <property type="component" value="Unassembled WGS sequence"/>
</dbReference>
<evidence type="ECO:0000313" key="2">
    <source>
        <dbReference type="Proteomes" id="UP001265746"/>
    </source>
</evidence>
<protein>
    <submittedName>
        <fullName evidence="1">Uncharacterized protein</fullName>
    </submittedName>
</protein>